<keyword evidence="2" id="KW-1185">Reference proteome</keyword>
<proteinExistence type="predicted"/>
<gene>
    <name evidence="1" type="ORF">GCM10009740_01160</name>
</gene>
<accession>A0ABP5F8J2</accession>
<dbReference type="Proteomes" id="UP001501285">
    <property type="component" value="Unassembled WGS sequence"/>
</dbReference>
<name>A0ABP5F8J2_9MICO</name>
<dbReference type="EMBL" id="BAAANB010000001">
    <property type="protein sequence ID" value="GAA2017458.1"/>
    <property type="molecule type" value="Genomic_DNA"/>
</dbReference>
<evidence type="ECO:0000313" key="1">
    <source>
        <dbReference type="EMBL" id="GAA2017458.1"/>
    </source>
</evidence>
<sequence length="98" mass="10539">MADPGTARSYGQALLDVVSSHEGEDGSLLELAGERVRAVDGEHIALQGHGVEVNLSDALGGTLTLVRTLVTMLRESSGLQDHELLEEVRRRFDALCRA</sequence>
<comment type="caution">
    <text evidence="1">The sequence shown here is derived from an EMBL/GenBank/DDBJ whole genome shotgun (WGS) entry which is preliminary data.</text>
</comment>
<protein>
    <recommendedName>
        <fullName evidence="3">F-type ATPase subunit delta</fullName>
    </recommendedName>
</protein>
<evidence type="ECO:0008006" key="3">
    <source>
        <dbReference type="Google" id="ProtNLM"/>
    </source>
</evidence>
<evidence type="ECO:0000313" key="2">
    <source>
        <dbReference type="Proteomes" id="UP001501285"/>
    </source>
</evidence>
<dbReference type="RefSeq" id="WP_343985935.1">
    <property type="nucleotide sequence ID" value="NZ_BAAANB010000001.1"/>
</dbReference>
<organism evidence="1 2">
    <name type="scientific">Terrabacter terrae</name>
    <dbReference type="NCBI Taxonomy" id="318434"/>
    <lineage>
        <taxon>Bacteria</taxon>
        <taxon>Bacillati</taxon>
        <taxon>Actinomycetota</taxon>
        <taxon>Actinomycetes</taxon>
        <taxon>Micrococcales</taxon>
        <taxon>Intrasporangiaceae</taxon>
        <taxon>Terrabacter</taxon>
    </lineage>
</organism>
<reference evidence="2" key="1">
    <citation type="journal article" date="2019" name="Int. J. Syst. Evol. Microbiol.">
        <title>The Global Catalogue of Microorganisms (GCM) 10K type strain sequencing project: providing services to taxonomists for standard genome sequencing and annotation.</title>
        <authorList>
            <consortium name="The Broad Institute Genomics Platform"/>
            <consortium name="The Broad Institute Genome Sequencing Center for Infectious Disease"/>
            <person name="Wu L."/>
            <person name="Ma J."/>
        </authorList>
    </citation>
    <scope>NUCLEOTIDE SEQUENCE [LARGE SCALE GENOMIC DNA]</scope>
    <source>
        <strain evidence="2">JCM 14283</strain>
    </source>
</reference>